<gene>
    <name evidence="4" type="ORF">PFLUV_G00010880</name>
</gene>
<feature type="signal peptide" evidence="3">
    <location>
        <begin position="1"/>
        <end position="20"/>
    </location>
</feature>
<feature type="region of interest" description="Disordered" evidence="1">
    <location>
        <begin position="30"/>
        <end position="51"/>
    </location>
</feature>
<feature type="compositionally biased region" description="Basic and acidic residues" evidence="1">
    <location>
        <begin position="208"/>
        <end position="233"/>
    </location>
</feature>
<evidence type="ECO:0000313" key="4">
    <source>
        <dbReference type="EMBL" id="KAF1395377.1"/>
    </source>
</evidence>
<reference evidence="4 5" key="1">
    <citation type="submission" date="2019-06" db="EMBL/GenBank/DDBJ databases">
        <title>A chromosome-scale genome assembly of the European perch, Perca fluviatilis.</title>
        <authorList>
            <person name="Roques C."/>
            <person name="Zahm M."/>
            <person name="Cabau C."/>
            <person name="Klopp C."/>
            <person name="Bouchez O."/>
            <person name="Donnadieu C."/>
            <person name="Kuhl H."/>
            <person name="Gislard M."/>
            <person name="Guendouz S."/>
            <person name="Journot L."/>
            <person name="Haffray P."/>
            <person name="Bestin A."/>
            <person name="Morvezen R."/>
            <person name="Feron R."/>
            <person name="Wen M."/>
            <person name="Jouanno E."/>
            <person name="Herpin A."/>
            <person name="Schartl M."/>
            <person name="Postlethwait J."/>
            <person name="Schaerlinger B."/>
            <person name="Chardard D."/>
            <person name="Lecocq T."/>
            <person name="Poncet C."/>
            <person name="Jaffrelo L."/>
            <person name="Lampietro C."/>
            <person name="Guiguen Y."/>
        </authorList>
    </citation>
    <scope>NUCLEOTIDE SEQUENCE [LARGE SCALE GENOMIC DNA]</scope>
    <source>
        <tissue evidence="4">Blood</tissue>
    </source>
</reference>
<feature type="compositionally biased region" description="Polar residues" evidence="1">
    <location>
        <begin position="30"/>
        <end position="44"/>
    </location>
</feature>
<feature type="region of interest" description="Disordered" evidence="1">
    <location>
        <begin position="67"/>
        <end position="135"/>
    </location>
</feature>
<sequence length="316" mass="33593">MPSISLSFYILGLVVASVTAQDNATGILPNSTEFGSNGNDSTTVTPLSNTTNVTRTTDAITVTSTSTLNINSTIPPPTTKQNGSEGSGKEPRSTVPLITTPKPIGPSKTTTSTVTTLSTTAKPKPPSTTAKPNTGDSTGIIILVVIILIALVCGVACYFARKRGRRYSVDFTSRPDEANIPLSTVEPELPIDTVSQNGLKTFESAETTTKEEQKPEAKSEVQEEQKAEADKSVVDASAESAAPMPSPNSSEDKPKEDVVEQSPPAPVEPSVEEKTDDEEERFEEEQHLLGHSSRLSSVRHIASLPLRCSSGTRLKK</sequence>
<feature type="transmembrane region" description="Helical" evidence="2">
    <location>
        <begin position="140"/>
        <end position="160"/>
    </location>
</feature>
<organism evidence="4 5">
    <name type="scientific">Perca fluviatilis</name>
    <name type="common">European perch</name>
    <dbReference type="NCBI Taxonomy" id="8168"/>
    <lineage>
        <taxon>Eukaryota</taxon>
        <taxon>Metazoa</taxon>
        <taxon>Chordata</taxon>
        <taxon>Craniata</taxon>
        <taxon>Vertebrata</taxon>
        <taxon>Euteleostomi</taxon>
        <taxon>Actinopterygii</taxon>
        <taxon>Neopterygii</taxon>
        <taxon>Teleostei</taxon>
        <taxon>Neoteleostei</taxon>
        <taxon>Acanthomorphata</taxon>
        <taxon>Eupercaria</taxon>
        <taxon>Perciformes</taxon>
        <taxon>Percoidei</taxon>
        <taxon>Percidae</taxon>
        <taxon>Percinae</taxon>
        <taxon>Perca</taxon>
    </lineage>
</organism>
<feature type="compositionally biased region" description="Low complexity" evidence="1">
    <location>
        <begin position="236"/>
        <end position="249"/>
    </location>
</feature>
<feature type="compositionally biased region" description="Low complexity" evidence="1">
    <location>
        <begin position="107"/>
        <end position="135"/>
    </location>
</feature>
<keyword evidence="5" id="KW-1185">Reference proteome</keyword>
<feature type="compositionally biased region" description="Polar residues" evidence="1">
    <location>
        <begin position="193"/>
        <end position="207"/>
    </location>
</feature>
<dbReference type="NCBIfam" id="TIGR01167">
    <property type="entry name" value="LPXTG_anchor"/>
    <property type="match status" value="1"/>
</dbReference>
<proteinExistence type="predicted"/>
<protein>
    <submittedName>
        <fullName evidence="4">Uncharacterized protein</fullName>
    </submittedName>
</protein>
<keyword evidence="2" id="KW-0472">Membrane</keyword>
<evidence type="ECO:0000313" key="5">
    <source>
        <dbReference type="Proteomes" id="UP000465112"/>
    </source>
</evidence>
<keyword evidence="2" id="KW-1133">Transmembrane helix</keyword>
<evidence type="ECO:0000256" key="1">
    <source>
        <dbReference type="SAM" id="MobiDB-lite"/>
    </source>
</evidence>
<dbReference type="EMBL" id="VHII01000001">
    <property type="protein sequence ID" value="KAF1395377.1"/>
    <property type="molecule type" value="Genomic_DNA"/>
</dbReference>
<feature type="chain" id="PRO_5025522103" evidence="3">
    <location>
        <begin position="21"/>
        <end position="316"/>
    </location>
</feature>
<feature type="region of interest" description="Disordered" evidence="1">
    <location>
        <begin position="173"/>
        <end position="295"/>
    </location>
</feature>
<dbReference type="Proteomes" id="UP000465112">
    <property type="component" value="Chromosome 1"/>
</dbReference>
<dbReference type="AlphaFoldDB" id="A0A6A5FRV7"/>
<keyword evidence="2" id="KW-0812">Transmembrane</keyword>
<feature type="compositionally biased region" description="Acidic residues" evidence="1">
    <location>
        <begin position="274"/>
        <end position="283"/>
    </location>
</feature>
<evidence type="ECO:0000256" key="3">
    <source>
        <dbReference type="SAM" id="SignalP"/>
    </source>
</evidence>
<accession>A0A6A5FRV7</accession>
<comment type="caution">
    <text evidence="4">The sequence shown here is derived from an EMBL/GenBank/DDBJ whole genome shotgun (WGS) entry which is preliminary data.</text>
</comment>
<keyword evidence="3" id="KW-0732">Signal</keyword>
<name>A0A6A5FRV7_PERFL</name>
<evidence type="ECO:0000256" key="2">
    <source>
        <dbReference type="SAM" id="Phobius"/>
    </source>
</evidence>